<accession>A0A7C9A0K5</accession>
<organism evidence="1">
    <name type="scientific">Opuntia streptacantha</name>
    <name type="common">Prickly pear cactus</name>
    <name type="synonym">Opuntia cardona</name>
    <dbReference type="NCBI Taxonomy" id="393608"/>
    <lineage>
        <taxon>Eukaryota</taxon>
        <taxon>Viridiplantae</taxon>
        <taxon>Streptophyta</taxon>
        <taxon>Embryophyta</taxon>
        <taxon>Tracheophyta</taxon>
        <taxon>Spermatophyta</taxon>
        <taxon>Magnoliopsida</taxon>
        <taxon>eudicotyledons</taxon>
        <taxon>Gunneridae</taxon>
        <taxon>Pentapetalae</taxon>
        <taxon>Caryophyllales</taxon>
        <taxon>Cactineae</taxon>
        <taxon>Cactaceae</taxon>
        <taxon>Opuntioideae</taxon>
        <taxon>Opuntia</taxon>
    </lineage>
</organism>
<evidence type="ECO:0000313" key="1">
    <source>
        <dbReference type="EMBL" id="MBA4655050.1"/>
    </source>
</evidence>
<sequence length="99" mass="11143">MRSWACLTNLASTPWFTTMKKPCLRQASLTSLEASWVARVSPERKPCRSIRGTGSSLGSIEHGFSSSGHTNCWGMLVWWLRNEASKTSGCFFCSSWMCW</sequence>
<proteinExistence type="predicted"/>
<reference evidence="1" key="1">
    <citation type="journal article" date="2013" name="J. Plant Res.">
        <title>Effect of fungi and light on seed germination of three Opuntia species from semiarid lands of central Mexico.</title>
        <authorList>
            <person name="Delgado-Sanchez P."/>
            <person name="Jimenez-Bremont J.F."/>
            <person name="Guerrero-Gonzalez Mde L."/>
            <person name="Flores J."/>
        </authorList>
    </citation>
    <scope>NUCLEOTIDE SEQUENCE</scope>
    <source>
        <tissue evidence="1">Cladode</tissue>
    </source>
</reference>
<protein>
    <submittedName>
        <fullName evidence="1">Uncharacterized protein</fullName>
    </submittedName>
</protein>
<dbReference type="EMBL" id="GISG01186185">
    <property type="protein sequence ID" value="MBA4655050.1"/>
    <property type="molecule type" value="Transcribed_RNA"/>
</dbReference>
<name>A0A7C9A0K5_OPUST</name>
<reference evidence="1" key="2">
    <citation type="submission" date="2020-07" db="EMBL/GenBank/DDBJ databases">
        <authorList>
            <person name="Vera ALvarez R."/>
            <person name="Arias-Moreno D.M."/>
            <person name="Jimenez-Jacinto V."/>
            <person name="Jimenez-Bremont J.F."/>
            <person name="Swaminathan K."/>
            <person name="Moose S.P."/>
            <person name="Guerrero-Gonzalez M.L."/>
            <person name="Marino-Ramirez L."/>
            <person name="Landsman D."/>
            <person name="Rodriguez-Kessler M."/>
            <person name="Delgado-Sanchez P."/>
        </authorList>
    </citation>
    <scope>NUCLEOTIDE SEQUENCE</scope>
    <source>
        <tissue evidence="1">Cladode</tissue>
    </source>
</reference>
<dbReference type="AlphaFoldDB" id="A0A7C9A0K5"/>